<comment type="caution">
    <text evidence="3">The sequence shown here is derived from an EMBL/GenBank/DDBJ whole genome shotgun (WGS) entry which is preliminary data.</text>
</comment>
<dbReference type="InterPro" id="IPR010266">
    <property type="entry name" value="NnrS"/>
</dbReference>
<keyword evidence="2" id="KW-0812">Transmembrane</keyword>
<keyword evidence="2" id="KW-1133">Transmembrane helix</keyword>
<feature type="transmembrane region" description="Helical" evidence="2">
    <location>
        <begin position="139"/>
        <end position="156"/>
    </location>
</feature>
<accession>A0A3N5CUJ8</accession>
<feature type="transmembrane region" description="Helical" evidence="2">
    <location>
        <begin position="198"/>
        <end position="221"/>
    </location>
</feature>
<evidence type="ECO:0000313" key="3">
    <source>
        <dbReference type="EMBL" id="RPF71110.1"/>
    </source>
</evidence>
<feature type="transmembrane region" description="Helical" evidence="2">
    <location>
        <begin position="387"/>
        <end position="404"/>
    </location>
</feature>
<evidence type="ECO:0000256" key="2">
    <source>
        <dbReference type="SAM" id="Phobius"/>
    </source>
</evidence>
<organism evidence="3 4">
    <name type="scientific">Aurantiacibacter spongiae</name>
    <dbReference type="NCBI Taxonomy" id="2488860"/>
    <lineage>
        <taxon>Bacteria</taxon>
        <taxon>Pseudomonadati</taxon>
        <taxon>Pseudomonadota</taxon>
        <taxon>Alphaproteobacteria</taxon>
        <taxon>Sphingomonadales</taxon>
        <taxon>Erythrobacteraceae</taxon>
        <taxon>Aurantiacibacter</taxon>
    </lineage>
</organism>
<feature type="transmembrane region" description="Helical" evidence="2">
    <location>
        <begin position="168"/>
        <end position="186"/>
    </location>
</feature>
<feature type="transmembrane region" description="Helical" evidence="2">
    <location>
        <begin position="86"/>
        <end position="103"/>
    </location>
</feature>
<dbReference type="Proteomes" id="UP000275232">
    <property type="component" value="Unassembled WGS sequence"/>
</dbReference>
<dbReference type="Pfam" id="PF05940">
    <property type="entry name" value="NnrS"/>
    <property type="match status" value="1"/>
</dbReference>
<dbReference type="AlphaFoldDB" id="A0A3N5CUJ8"/>
<name>A0A3N5CUJ8_9SPHN</name>
<evidence type="ECO:0000256" key="1">
    <source>
        <dbReference type="SAM" id="MobiDB-lite"/>
    </source>
</evidence>
<proteinExistence type="predicted"/>
<feature type="transmembrane region" description="Helical" evidence="2">
    <location>
        <begin position="362"/>
        <end position="381"/>
    </location>
</feature>
<feature type="region of interest" description="Disordered" evidence="1">
    <location>
        <begin position="1"/>
        <end position="23"/>
    </location>
</feature>
<evidence type="ECO:0000313" key="4">
    <source>
        <dbReference type="Proteomes" id="UP000275232"/>
    </source>
</evidence>
<dbReference type="EMBL" id="RPFZ01000001">
    <property type="protein sequence ID" value="RPF71110.1"/>
    <property type="molecule type" value="Genomic_DNA"/>
</dbReference>
<feature type="transmembrane region" description="Helical" evidence="2">
    <location>
        <begin position="47"/>
        <end position="66"/>
    </location>
</feature>
<protein>
    <recommendedName>
        <fullName evidence="5">NnrS family protein</fullName>
    </recommendedName>
</protein>
<reference evidence="3 4" key="1">
    <citation type="submission" date="2018-11" db="EMBL/GenBank/DDBJ databases">
        <title>Erythrobacter spongiae sp. nov., isolated from a marine sponge.</title>
        <authorList>
            <person name="Zhuang L."/>
            <person name="Luo L."/>
        </authorList>
    </citation>
    <scope>NUCLEOTIDE SEQUENCE [LARGE SCALE GENOMIC DNA]</scope>
    <source>
        <strain evidence="3 4">HN-E23</strain>
    </source>
</reference>
<keyword evidence="4" id="KW-1185">Reference proteome</keyword>
<gene>
    <name evidence="3" type="ORF">EG799_05405</name>
</gene>
<evidence type="ECO:0008006" key="5">
    <source>
        <dbReference type="Google" id="ProtNLM"/>
    </source>
</evidence>
<feature type="transmembrane region" description="Helical" evidence="2">
    <location>
        <begin position="294"/>
        <end position="317"/>
    </location>
</feature>
<feature type="transmembrane region" description="Helical" evidence="2">
    <location>
        <begin position="323"/>
        <end position="342"/>
    </location>
</feature>
<sequence>MKRASPPVDQPHTADRPNMTTNTERLELRRRRMAQSPPILRGGFRPFFLGAGAWALIALTIWLAFLFGWDSARLIDDPVAWHRHEMLFGFAGAAIAGFALTAVPNWTGRLPIAGGALAGLFGLWLMGRIVPLTTAGHPVASALLDGGFQILLAFLLGREIVRSGNRNVPVVAIIAAFGIASTLDRLEMGGVVDVGAIGWRGGLALVAVLIALIGGRIVPSFTRNWLASQGCEGRLPAQADRFDLAIMVLGGMALLSWLALPGSLSSGWLLLGAGIGHALRLARWQGWRCASNALVAILHMGYGWLSAGLMLLGLAAFDLVTETLAVHALTTGAIATMILAVMTRATLGHTGRPLMASGITKLSYVLITVAAVARVLAGLAIAPSHALMAVAGAAWCAAFTLFLLEYGPMLWSPRLDEHKVART</sequence>
<keyword evidence="2" id="KW-0472">Membrane</keyword>
<feature type="transmembrane region" description="Helical" evidence="2">
    <location>
        <begin position="110"/>
        <end position="127"/>
    </location>
</feature>